<dbReference type="AlphaFoldDB" id="O47566"/>
<protein>
    <submittedName>
        <fullName evidence="3">COI i3 protein</fullName>
    </submittedName>
</protein>
<evidence type="ECO:0000259" key="2">
    <source>
        <dbReference type="Pfam" id="PF03161"/>
    </source>
</evidence>
<evidence type="ECO:0000313" key="3">
    <source>
        <dbReference type="EMBL" id="AAC72266.1"/>
    </source>
</evidence>
<sequence length="282" mass="33175">MANQIYLNVLEHYSFLNDNLFNIFPRSNKNYLPLNNNCKSLVLYGSNLSSTVNYPRYTSIVKYMVGIPNKILFPLVGILLTDGCLTINNSSRLLMKEQYPKDLGARFRFKQSIKKLDYVFNVFSLLSHYCISLPTLVKTRVNRKDFLGIEIITRSLPCFLVLYRKFYYKGKKNYTCRFYDLITYEGLAHWIMGDGSFVKGGGLYLQTQSFTVEECIFIINTFYIKFDIESKIHFQRGLPTLYLTVDSINKIYPHIQEFIIPSMKYKFHYKLTLLLKLLFKIR</sequence>
<dbReference type="SUPFAM" id="SSF55608">
    <property type="entry name" value="Homing endonucleases"/>
    <property type="match status" value="1"/>
</dbReference>
<name>O47566_CYCAE</name>
<dbReference type="EMBL" id="AF010257">
    <property type="protein sequence ID" value="AAC72266.1"/>
    <property type="molecule type" value="Genomic_DNA"/>
</dbReference>
<dbReference type="InterPro" id="IPR027434">
    <property type="entry name" value="Homing_endonucl"/>
</dbReference>
<dbReference type="Pfam" id="PF03161">
    <property type="entry name" value="LAGLIDADG_2"/>
    <property type="match status" value="1"/>
</dbReference>
<dbReference type="InterPro" id="IPR004860">
    <property type="entry name" value="LAGLIDADG_dom"/>
</dbReference>
<organism evidence="3">
    <name type="scientific">Cyclocybe aegerita</name>
    <name type="common">Black poplar mushroom</name>
    <name type="synonym">Agrocybe aegerita</name>
    <dbReference type="NCBI Taxonomy" id="1973307"/>
    <lineage>
        <taxon>Eukaryota</taxon>
        <taxon>Fungi</taxon>
        <taxon>Dikarya</taxon>
        <taxon>Basidiomycota</taxon>
        <taxon>Agaricomycotina</taxon>
        <taxon>Agaricomycetes</taxon>
        <taxon>Agaricomycetidae</taxon>
        <taxon>Agaricales</taxon>
        <taxon>Agaricineae</taxon>
        <taxon>Bolbitiaceae</taxon>
        <taxon>Cyclocybe</taxon>
    </lineage>
</organism>
<accession>O47566</accession>
<comment type="function">
    <text evidence="1">Mitochondrial DNA endonuclease involved in intron homing.</text>
</comment>
<dbReference type="GO" id="GO:0004519">
    <property type="term" value="F:endonuclease activity"/>
    <property type="evidence" value="ECO:0007669"/>
    <property type="project" value="InterPro"/>
</dbReference>
<geneLocation type="mitochondrion" evidence="3"/>
<proteinExistence type="predicted"/>
<reference evidence="3" key="1">
    <citation type="journal article" date="1998" name="Gene">
        <title>Molecular analysis of the split cox1 gene from the Basidiomycota Agrocybe aegerita: relationship of its introns with homologous Ascomycota introns and divergence levels from common ancestral copies.</title>
        <authorList>
            <person name="Gonzalez P."/>
            <person name="Barroso G."/>
            <person name="Labarere J."/>
        </authorList>
    </citation>
    <scope>NUCLEOTIDE SEQUENCE</scope>
    <source>
        <strain evidence="3">SM 47</strain>
    </source>
</reference>
<keyword evidence="3" id="KW-0496">Mitochondrion</keyword>
<dbReference type="Gene3D" id="3.10.28.10">
    <property type="entry name" value="Homing endonucleases"/>
    <property type="match status" value="2"/>
</dbReference>
<evidence type="ECO:0000256" key="1">
    <source>
        <dbReference type="ARBA" id="ARBA00002670"/>
    </source>
</evidence>
<feature type="domain" description="Homing endonuclease LAGLIDADG" evidence="2">
    <location>
        <begin position="75"/>
        <end position="250"/>
    </location>
</feature>